<comment type="caution">
    <text evidence="14">The sequence shown here is derived from an EMBL/GenBank/DDBJ whole genome shotgun (WGS) entry which is preliminary data.</text>
</comment>
<dbReference type="RefSeq" id="WP_154435752.1">
    <property type="nucleotide sequence ID" value="NZ_VUNC01000006.1"/>
</dbReference>
<dbReference type="GO" id="GO:0000049">
    <property type="term" value="F:tRNA binding"/>
    <property type="evidence" value="ECO:0007669"/>
    <property type="project" value="TreeGrafter"/>
</dbReference>
<dbReference type="CDD" id="cd00077">
    <property type="entry name" value="HDc"/>
    <property type="match status" value="1"/>
</dbReference>
<keyword evidence="2 9" id="KW-0808">Transferase</keyword>
<dbReference type="InterPro" id="IPR006674">
    <property type="entry name" value="HD_domain"/>
</dbReference>
<dbReference type="SUPFAM" id="SSF81891">
    <property type="entry name" value="Poly A polymerase C-terminal region-like"/>
    <property type="match status" value="1"/>
</dbReference>
<dbReference type="EMBL" id="VUNC01000006">
    <property type="protein sequence ID" value="MST73117.1"/>
    <property type="molecule type" value="Genomic_DNA"/>
</dbReference>
<feature type="domain" description="HD" evidence="11">
    <location>
        <begin position="255"/>
        <end position="329"/>
    </location>
</feature>
<gene>
    <name evidence="14" type="ORF">FYJ68_08340</name>
</gene>
<dbReference type="GO" id="GO:0016779">
    <property type="term" value="F:nucleotidyltransferase activity"/>
    <property type="evidence" value="ECO:0007669"/>
    <property type="project" value="UniProtKB-KW"/>
</dbReference>
<dbReference type="Proteomes" id="UP000469325">
    <property type="component" value="Unassembled WGS sequence"/>
</dbReference>
<dbReference type="InterPro" id="IPR006675">
    <property type="entry name" value="HDIG_dom"/>
</dbReference>
<dbReference type="Pfam" id="PF01966">
    <property type="entry name" value="HD"/>
    <property type="match status" value="1"/>
</dbReference>
<comment type="cofactor">
    <cofactor evidence="1">
        <name>Mg(2+)</name>
        <dbReference type="ChEBI" id="CHEBI:18420"/>
    </cofactor>
</comment>
<dbReference type="PANTHER" id="PTHR46173">
    <property type="entry name" value="CCA TRNA NUCLEOTIDYLTRANSFERASE 1, MITOCHONDRIAL"/>
    <property type="match status" value="1"/>
</dbReference>
<dbReference type="Pfam" id="PF13735">
    <property type="entry name" value="tRNA_NucTran2_2"/>
    <property type="match status" value="1"/>
</dbReference>
<keyword evidence="5" id="KW-0479">Metal-binding</keyword>
<comment type="similarity">
    <text evidence="9">Belongs to the tRNA nucleotidyltransferase/poly(A) polymerase family.</text>
</comment>
<dbReference type="SUPFAM" id="SSF81301">
    <property type="entry name" value="Nucleotidyltransferase"/>
    <property type="match status" value="1"/>
</dbReference>
<dbReference type="GO" id="GO:0046872">
    <property type="term" value="F:metal ion binding"/>
    <property type="evidence" value="ECO:0007669"/>
    <property type="project" value="UniProtKB-KW"/>
</dbReference>
<keyword evidence="4" id="KW-0548">Nucleotidyltransferase</keyword>
<dbReference type="PANTHER" id="PTHR46173:SF1">
    <property type="entry name" value="CCA TRNA NUCLEOTIDYLTRANSFERASE 1, MITOCHONDRIAL"/>
    <property type="match status" value="1"/>
</dbReference>
<evidence type="ECO:0000256" key="1">
    <source>
        <dbReference type="ARBA" id="ARBA00001946"/>
    </source>
</evidence>
<evidence type="ECO:0000256" key="3">
    <source>
        <dbReference type="ARBA" id="ARBA00022694"/>
    </source>
</evidence>
<evidence type="ECO:0000313" key="14">
    <source>
        <dbReference type="EMBL" id="MST73117.1"/>
    </source>
</evidence>
<dbReference type="InterPro" id="IPR003607">
    <property type="entry name" value="HD/PDEase_dom"/>
</dbReference>
<evidence type="ECO:0000259" key="10">
    <source>
        <dbReference type="Pfam" id="PF01743"/>
    </source>
</evidence>
<dbReference type="InterPro" id="IPR050264">
    <property type="entry name" value="Bact_CCA-adding_enz_type3_sf"/>
</dbReference>
<keyword evidence="15" id="KW-1185">Reference proteome</keyword>
<evidence type="ECO:0000256" key="4">
    <source>
        <dbReference type="ARBA" id="ARBA00022695"/>
    </source>
</evidence>
<evidence type="ECO:0000256" key="9">
    <source>
        <dbReference type="RuleBase" id="RU003953"/>
    </source>
</evidence>
<evidence type="ECO:0000259" key="12">
    <source>
        <dbReference type="Pfam" id="PF12627"/>
    </source>
</evidence>
<dbReference type="GO" id="GO:0008033">
    <property type="term" value="P:tRNA processing"/>
    <property type="evidence" value="ECO:0007669"/>
    <property type="project" value="UniProtKB-KW"/>
</dbReference>
<feature type="domain" description="tRNA nucleotidyltransferase/poly(A) polymerase RNA and SrmB- binding" evidence="12">
    <location>
        <begin position="180"/>
        <end position="238"/>
    </location>
</feature>
<feature type="domain" description="Poly A polymerase head" evidence="10">
    <location>
        <begin position="29"/>
        <end position="153"/>
    </location>
</feature>
<name>A0A6N7XCQ8_9ACTN</name>
<evidence type="ECO:0000256" key="7">
    <source>
        <dbReference type="ARBA" id="ARBA00022842"/>
    </source>
</evidence>
<evidence type="ECO:0000256" key="2">
    <source>
        <dbReference type="ARBA" id="ARBA00022679"/>
    </source>
</evidence>
<dbReference type="Pfam" id="PF01743">
    <property type="entry name" value="PolyA_pol"/>
    <property type="match status" value="1"/>
</dbReference>
<dbReference type="Gene3D" id="1.10.3090.10">
    <property type="entry name" value="cca-adding enzyme, domain 2"/>
    <property type="match status" value="1"/>
</dbReference>
<dbReference type="CDD" id="cd05398">
    <property type="entry name" value="NT_ClassII-CCAase"/>
    <property type="match status" value="1"/>
</dbReference>
<keyword evidence="6" id="KW-0547">Nucleotide-binding</keyword>
<sequence>MGAVGVPAYDLPDYAVRVLSVLESAGFEAWVVGGWVRDALLGAPSHDVDVTTSAHWRQTASCLRAAGITVHETGTKHGTVTAVVDGHPVEITTYRVEGAYSDLRHPDEVRFVTDVREDLARRDFTINAMAFHPVRGLLDPFGGRDDLARGLIRAVGDPRLRFEEDALRVLRAVRFACRMGFSVEPRTQEALAACAPELAHVARERVGQELDGIIASGRMSWALLHETEVMGEAIPQVAAMADFDQCTPYHIYDVLEHTSHVCAAVEEFGGGMPLPALRWAALLHDVAKPVTFTRDETGRGHFFGHPKVGAVMAESIMRELALPGSLVSSTRMLVRLHDHVVKPTARSMRRTLSKFERACPGEAPSLTFALLDLKRADAVSKAPGAERYVAELDRVTECLRRQIEGGAVYRMKDLPVTGADVIRETGMPPGPAVGAMLGELLSGVINDELPCDREVLLDRMRGKG</sequence>
<dbReference type="InterPro" id="IPR002646">
    <property type="entry name" value="PolA_pol_head_dom"/>
</dbReference>
<dbReference type="InterPro" id="IPR043519">
    <property type="entry name" value="NT_sf"/>
</dbReference>
<dbReference type="NCBIfam" id="TIGR00277">
    <property type="entry name" value="HDIG"/>
    <property type="match status" value="1"/>
</dbReference>
<evidence type="ECO:0000256" key="6">
    <source>
        <dbReference type="ARBA" id="ARBA00022741"/>
    </source>
</evidence>
<protein>
    <submittedName>
        <fullName evidence="14">CCA tRNA nucleotidyltransferase</fullName>
    </submittedName>
</protein>
<accession>A0A6N7XCQ8</accession>
<keyword evidence="3" id="KW-0819">tRNA processing</keyword>
<evidence type="ECO:0000256" key="8">
    <source>
        <dbReference type="ARBA" id="ARBA00022884"/>
    </source>
</evidence>
<evidence type="ECO:0000313" key="15">
    <source>
        <dbReference type="Proteomes" id="UP000469325"/>
    </source>
</evidence>
<dbReference type="Gene3D" id="3.30.460.10">
    <property type="entry name" value="Beta Polymerase, domain 2"/>
    <property type="match status" value="1"/>
</dbReference>
<evidence type="ECO:0000259" key="13">
    <source>
        <dbReference type="Pfam" id="PF13735"/>
    </source>
</evidence>
<keyword evidence="7" id="KW-0460">Magnesium</keyword>
<reference evidence="14 15" key="1">
    <citation type="submission" date="2019-08" db="EMBL/GenBank/DDBJ databases">
        <title>In-depth cultivation of the pig gut microbiome towards novel bacterial diversity and tailored functional studies.</title>
        <authorList>
            <person name="Wylensek D."/>
            <person name="Hitch T.C.A."/>
            <person name="Clavel T."/>
        </authorList>
    </citation>
    <scope>NUCLEOTIDE SEQUENCE [LARGE SCALE GENOMIC DNA]</scope>
    <source>
        <strain evidence="14 15">CA-Schmier-601-WT-1</strain>
    </source>
</reference>
<feature type="domain" description="CCA-adding enzyme C-terminal" evidence="13">
    <location>
        <begin position="408"/>
        <end position="458"/>
    </location>
</feature>
<proteinExistence type="inferred from homology"/>
<evidence type="ECO:0000256" key="5">
    <source>
        <dbReference type="ARBA" id="ARBA00022723"/>
    </source>
</evidence>
<dbReference type="InterPro" id="IPR032828">
    <property type="entry name" value="PolyA_RNA-bd"/>
</dbReference>
<dbReference type="InterPro" id="IPR032810">
    <property type="entry name" value="CCA-adding_enz_C"/>
</dbReference>
<dbReference type="Pfam" id="PF12627">
    <property type="entry name" value="PolyA_pol_RNAbd"/>
    <property type="match status" value="1"/>
</dbReference>
<dbReference type="GO" id="GO:0000166">
    <property type="term" value="F:nucleotide binding"/>
    <property type="evidence" value="ECO:0007669"/>
    <property type="project" value="UniProtKB-KW"/>
</dbReference>
<keyword evidence="8 9" id="KW-0694">RNA-binding</keyword>
<evidence type="ECO:0000259" key="11">
    <source>
        <dbReference type="Pfam" id="PF01966"/>
    </source>
</evidence>
<dbReference type="AlphaFoldDB" id="A0A6N7XCQ8"/>
<dbReference type="Gene3D" id="1.10.246.80">
    <property type="match status" value="1"/>
</dbReference>
<organism evidence="14 15">
    <name type="scientific">Olsenella porci</name>
    <dbReference type="NCBI Taxonomy" id="2652279"/>
    <lineage>
        <taxon>Bacteria</taxon>
        <taxon>Bacillati</taxon>
        <taxon>Actinomycetota</taxon>
        <taxon>Coriobacteriia</taxon>
        <taxon>Coriobacteriales</taxon>
        <taxon>Atopobiaceae</taxon>
        <taxon>Olsenella</taxon>
    </lineage>
</organism>